<dbReference type="Proteomes" id="UP000630923">
    <property type="component" value="Unassembled WGS sequence"/>
</dbReference>
<proteinExistence type="predicted"/>
<evidence type="ECO:0000313" key="3">
    <source>
        <dbReference type="Proteomes" id="UP000630923"/>
    </source>
</evidence>
<evidence type="ECO:0000256" key="1">
    <source>
        <dbReference type="SAM" id="SignalP"/>
    </source>
</evidence>
<protein>
    <submittedName>
        <fullName evidence="2">Uncharacterized protein</fullName>
    </submittedName>
</protein>
<organism evidence="2 3">
    <name type="scientific">Kordiimonas sediminis</name>
    <dbReference type="NCBI Taxonomy" id="1735581"/>
    <lineage>
        <taxon>Bacteria</taxon>
        <taxon>Pseudomonadati</taxon>
        <taxon>Pseudomonadota</taxon>
        <taxon>Alphaproteobacteria</taxon>
        <taxon>Kordiimonadales</taxon>
        <taxon>Kordiimonadaceae</taxon>
        <taxon>Kordiimonas</taxon>
    </lineage>
</organism>
<keyword evidence="1" id="KW-0732">Signal</keyword>
<reference evidence="2" key="1">
    <citation type="journal article" date="2014" name="Int. J. Syst. Evol. Microbiol.">
        <title>Complete genome sequence of Corynebacterium casei LMG S-19264T (=DSM 44701T), isolated from a smear-ripened cheese.</title>
        <authorList>
            <consortium name="US DOE Joint Genome Institute (JGI-PGF)"/>
            <person name="Walter F."/>
            <person name="Albersmeier A."/>
            <person name="Kalinowski J."/>
            <person name="Ruckert C."/>
        </authorList>
    </citation>
    <scope>NUCLEOTIDE SEQUENCE</scope>
    <source>
        <strain evidence="2">KCTC 42590</strain>
    </source>
</reference>
<accession>A0A919EBC5</accession>
<feature type="signal peptide" evidence="1">
    <location>
        <begin position="1"/>
        <end position="24"/>
    </location>
</feature>
<gene>
    <name evidence="2" type="ORF">GCM10017044_28010</name>
</gene>
<name>A0A919EBC5_9PROT</name>
<dbReference type="PROSITE" id="PS51257">
    <property type="entry name" value="PROKAR_LIPOPROTEIN"/>
    <property type="match status" value="1"/>
</dbReference>
<feature type="chain" id="PRO_5037057588" evidence="1">
    <location>
        <begin position="25"/>
        <end position="316"/>
    </location>
</feature>
<sequence length="316" mass="33946">MSVLSKVISFLLIGTFLTACGQSAAPPESDEPVKSENILEITAKNMRFEGPATIKSGWTTMRLKNSDNMLHFALVAKLPDGITAMDYSDDLGSVFQAGYDAMMQGENTGAAEIFATIPAWFQDLTYHGGPGFTAGGLTTEATMYLEPGNYIIECYIKSNGVFHSASYEKGELAMLLPLTVLAEEGGMAEPEANAIFTIDAKGFHLSAGSLQAGVNSIKVNFQTQIRYPSASGQDIHFFKIDSPEDKSTAVSYMDWQQKEGLETPAPLHFVGGINDVMPAGSSAYFTLTLEPGTYGAIAEVPDADKKGMLLEFTITP</sequence>
<evidence type="ECO:0000313" key="2">
    <source>
        <dbReference type="EMBL" id="GHF30993.1"/>
    </source>
</evidence>
<comment type="caution">
    <text evidence="2">The sequence shown here is derived from an EMBL/GenBank/DDBJ whole genome shotgun (WGS) entry which is preliminary data.</text>
</comment>
<keyword evidence="3" id="KW-1185">Reference proteome</keyword>
<dbReference type="EMBL" id="BNCI01000002">
    <property type="protein sequence ID" value="GHF30993.1"/>
    <property type="molecule type" value="Genomic_DNA"/>
</dbReference>
<dbReference type="AlphaFoldDB" id="A0A919EBC5"/>
<dbReference type="RefSeq" id="WP_191253995.1">
    <property type="nucleotide sequence ID" value="NZ_BNCI01000002.1"/>
</dbReference>
<reference evidence="2" key="2">
    <citation type="submission" date="2020-09" db="EMBL/GenBank/DDBJ databases">
        <authorList>
            <person name="Sun Q."/>
            <person name="Kim S."/>
        </authorList>
    </citation>
    <scope>NUCLEOTIDE SEQUENCE</scope>
    <source>
        <strain evidence="2">KCTC 42590</strain>
    </source>
</reference>